<name>A0ABV7E273_9SPHN</name>
<gene>
    <name evidence="1" type="ORF">ACFODU_03325</name>
</gene>
<proteinExistence type="predicted"/>
<reference evidence="2" key="1">
    <citation type="journal article" date="2019" name="Int. J. Syst. Evol. Microbiol.">
        <title>The Global Catalogue of Microorganisms (GCM) 10K type strain sequencing project: providing services to taxonomists for standard genome sequencing and annotation.</title>
        <authorList>
            <consortium name="The Broad Institute Genomics Platform"/>
            <consortium name="The Broad Institute Genome Sequencing Center for Infectious Disease"/>
            <person name="Wu L."/>
            <person name="Ma J."/>
        </authorList>
    </citation>
    <scope>NUCLEOTIDE SEQUENCE [LARGE SCALE GENOMIC DNA]</scope>
    <source>
        <strain evidence="2">KCTC 52607</strain>
    </source>
</reference>
<protein>
    <submittedName>
        <fullName evidence="1">HNH endonuclease</fullName>
    </submittedName>
</protein>
<dbReference type="EMBL" id="JBHRST010000004">
    <property type="protein sequence ID" value="MFC3096834.1"/>
    <property type="molecule type" value="Genomic_DNA"/>
</dbReference>
<dbReference type="InterPro" id="IPR003615">
    <property type="entry name" value="HNH_nuc"/>
</dbReference>
<keyword evidence="1" id="KW-0540">Nuclease</keyword>
<keyword evidence="1" id="KW-0255">Endonuclease</keyword>
<dbReference type="RefSeq" id="WP_336925730.1">
    <property type="nucleotide sequence ID" value="NZ_JBANRO010000005.1"/>
</dbReference>
<evidence type="ECO:0000313" key="1">
    <source>
        <dbReference type="EMBL" id="MFC3096834.1"/>
    </source>
</evidence>
<keyword evidence="2" id="KW-1185">Reference proteome</keyword>
<dbReference type="Proteomes" id="UP001595456">
    <property type="component" value="Unassembled WGS sequence"/>
</dbReference>
<accession>A0ABV7E273</accession>
<keyword evidence="1" id="KW-0378">Hydrolase</keyword>
<evidence type="ECO:0000313" key="2">
    <source>
        <dbReference type="Proteomes" id="UP001595456"/>
    </source>
</evidence>
<organism evidence="1 2">
    <name type="scientific">Alteraurantiacibacter palmitatis</name>
    <dbReference type="NCBI Taxonomy" id="2054628"/>
    <lineage>
        <taxon>Bacteria</taxon>
        <taxon>Pseudomonadati</taxon>
        <taxon>Pseudomonadota</taxon>
        <taxon>Alphaproteobacteria</taxon>
        <taxon>Sphingomonadales</taxon>
        <taxon>Erythrobacteraceae</taxon>
        <taxon>Alteraurantiacibacter</taxon>
    </lineage>
</organism>
<dbReference type="CDD" id="cd00085">
    <property type="entry name" value="HNHc"/>
    <property type="match status" value="1"/>
</dbReference>
<sequence length="227" mass="24945">MMRNLDQSHVDQFESQLARVKQLWDKNLSSLGVKWPSSKVKQAQLVGLSFFIGEPVNKDSLGWYVGQVAGGAADTQARHLRSDGWAILLSGRGEPHSNTLASGERMPRGSYALASLAQPDATFLRNERLTREGRAGAKDWHELCVLYKGKCAHCGATTKNPDKGHMDPNKPATVDNLIPLCVPCNNWAANDVIFGPDGRIVAVRSERFLKAADKAAQQRIADWLAKQ</sequence>
<dbReference type="Gene3D" id="1.10.30.50">
    <property type="match status" value="1"/>
</dbReference>
<dbReference type="GO" id="GO:0004519">
    <property type="term" value="F:endonuclease activity"/>
    <property type="evidence" value="ECO:0007669"/>
    <property type="project" value="UniProtKB-KW"/>
</dbReference>
<comment type="caution">
    <text evidence="1">The sequence shown here is derived from an EMBL/GenBank/DDBJ whole genome shotgun (WGS) entry which is preliminary data.</text>
</comment>